<comment type="caution">
    <text evidence="14">The sequence shown here is derived from an EMBL/GenBank/DDBJ whole genome shotgun (WGS) entry which is preliminary data.</text>
</comment>
<name>A0A4R4AM16_MARGR</name>
<comment type="subcellular location">
    <subcellularLocation>
        <location evidence="2">Membrane</location>
    </subcellularLocation>
</comment>
<evidence type="ECO:0000256" key="10">
    <source>
        <dbReference type="ARBA" id="ARBA00022989"/>
    </source>
</evidence>
<dbReference type="PROSITE" id="PS50109">
    <property type="entry name" value="HIS_KIN"/>
    <property type="match status" value="1"/>
</dbReference>
<feature type="domain" description="Histidine kinase" evidence="13">
    <location>
        <begin position="239"/>
        <end position="442"/>
    </location>
</feature>
<evidence type="ECO:0000256" key="4">
    <source>
        <dbReference type="ARBA" id="ARBA00022553"/>
    </source>
</evidence>
<dbReference type="PANTHER" id="PTHR45436:SF5">
    <property type="entry name" value="SENSOR HISTIDINE KINASE TRCS"/>
    <property type="match status" value="1"/>
</dbReference>
<reference evidence="14 15" key="1">
    <citation type="submission" date="2019-03" db="EMBL/GenBank/DDBJ databases">
        <title>Genomic Encyclopedia of Type Strains, Phase IV (KMG-IV): sequencing the most valuable type-strain genomes for metagenomic binning, comparative biology and taxonomic classification.</title>
        <authorList>
            <person name="Goeker M."/>
        </authorList>
    </citation>
    <scope>NUCLEOTIDE SEQUENCE [LARGE SCALE GENOMIC DNA]</scope>
    <source>
        <strain evidence="14 15">DSM 203</strain>
    </source>
</reference>
<dbReference type="Gene3D" id="3.30.565.10">
    <property type="entry name" value="Histidine kinase-like ATPase, C-terminal domain"/>
    <property type="match status" value="1"/>
</dbReference>
<dbReference type="SMART" id="SM00387">
    <property type="entry name" value="HATPase_c"/>
    <property type="match status" value="1"/>
</dbReference>
<keyword evidence="11 12" id="KW-0472">Membrane</keyword>
<dbReference type="EMBL" id="SMDC01000001">
    <property type="protein sequence ID" value="TCW39949.1"/>
    <property type="molecule type" value="Genomic_DNA"/>
</dbReference>
<dbReference type="Pfam" id="PF02518">
    <property type="entry name" value="HATPase_c"/>
    <property type="match status" value="1"/>
</dbReference>
<feature type="transmembrane region" description="Helical" evidence="12">
    <location>
        <begin position="159"/>
        <end position="179"/>
    </location>
</feature>
<dbReference type="GO" id="GO:0005886">
    <property type="term" value="C:plasma membrane"/>
    <property type="evidence" value="ECO:0007669"/>
    <property type="project" value="TreeGrafter"/>
</dbReference>
<keyword evidence="4" id="KW-0597">Phosphoprotein</keyword>
<gene>
    <name evidence="14" type="ORF">EDC29_101365</name>
</gene>
<dbReference type="Proteomes" id="UP000295247">
    <property type="component" value="Unassembled WGS sequence"/>
</dbReference>
<evidence type="ECO:0000256" key="12">
    <source>
        <dbReference type="SAM" id="Phobius"/>
    </source>
</evidence>
<keyword evidence="5" id="KW-0808">Transferase</keyword>
<dbReference type="PRINTS" id="PR00344">
    <property type="entry name" value="BCTRLSENSOR"/>
</dbReference>
<comment type="catalytic activity">
    <reaction evidence="1">
        <text>ATP + protein L-histidine = ADP + protein N-phospho-L-histidine.</text>
        <dbReference type="EC" id="2.7.13.3"/>
    </reaction>
</comment>
<evidence type="ECO:0000256" key="9">
    <source>
        <dbReference type="ARBA" id="ARBA00022840"/>
    </source>
</evidence>
<keyword evidence="6 12" id="KW-0812">Transmembrane</keyword>
<dbReference type="RefSeq" id="WP_132228315.1">
    <property type="nucleotide sequence ID" value="NZ_NRRH01000001.1"/>
</dbReference>
<dbReference type="InterPro" id="IPR050428">
    <property type="entry name" value="TCS_sensor_his_kinase"/>
</dbReference>
<evidence type="ECO:0000256" key="7">
    <source>
        <dbReference type="ARBA" id="ARBA00022741"/>
    </source>
</evidence>
<evidence type="ECO:0000256" key="6">
    <source>
        <dbReference type="ARBA" id="ARBA00022692"/>
    </source>
</evidence>
<dbReference type="InterPro" id="IPR003594">
    <property type="entry name" value="HATPase_dom"/>
</dbReference>
<protein>
    <recommendedName>
        <fullName evidence="3">histidine kinase</fullName>
        <ecNumber evidence="3">2.7.13.3</ecNumber>
    </recommendedName>
</protein>
<evidence type="ECO:0000313" key="14">
    <source>
        <dbReference type="EMBL" id="TCW39949.1"/>
    </source>
</evidence>
<keyword evidence="10 12" id="KW-1133">Transmembrane helix</keyword>
<evidence type="ECO:0000256" key="11">
    <source>
        <dbReference type="ARBA" id="ARBA00023136"/>
    </source>
</evidence>
<evidence type="ECO:0000256" key="5">
    <source>
        <dbReference type="ARBA" id="ARBA00022679"/>
    </source>
</evidence>
<evidence type="ECO:0000256" key="1">
    <source>
        <dbReference type="ARBA" id="ARBA00000085"/>
    </source>
</evidence>
<evidence type="ECO:0000256" key="8">
    <source>
        <dbReference type="ARBA" id="ARBA00022777"/>
    </source>
</evidence>
<sequence length="452" mass="49831">MISLETRLHLGLALALTAVIGSAWWIGHIALHHSSESVIYSRLEHDAEGLLGSLRSGHGHLHVAARHLTPVYNQPLSGHYFVVEDDQGNRLRSRSLWDEDLDTRALAPGETAAWRAAGPDRQSLLVWAGGYRLDAHLLTLTIAEDVSEFDTEIDFFERLFALLAVCGLALSLVLQRLIVQRAFTSLRPLYRDIERLEHGRAGTLTEQVPPEILPLVRKFNRLLERFGQRLERSRTAAGNLAHALKGPLTLLRQQLAADTLALDAEQRQGLLDQVERLRQIAERQLKRARLAGAGGAALYFEPEEELPVLARLLKRMHAPKQLHIAFDSAIRGPLAVDREDMLELLGNLLDNACKWAEGEVRATLSVNDGELLIRVDDDGPGCAEAALATLTERGLRLDEQVSGHGLGLAIVREIVEGYGGQLTLTHAPLGGLRAEARLTLEHPTSDRAPRSA</sequence>
<organism evidence="14 15">
    <name type="scientific">Marichromatium gracile</name>
    <name type="common">Chromatium gracile</name>
    <dbReference type="NCBI Taxonomy" id="1048"/>
    <lineage>
        <taxon>Bacteria</taxon>
        <taxon>Pseudomonadati</taxon>
        <taxon>Pseudomonadota</taxon>
        <taxon>Gammaproteobacteria</taxon>
        <taxon>Chromatiales</taxon>
        <taxon>Chromatiaceae</taxon>
        <taxon>Marichromatium</taxon>
    </lineage>
</organism>
<dbReference type="AlphaFoldDB" id="A0A4R4AM16"/>
<dbReference type="SUPFAM" id="SSF55874">
    <property type="entry name" value="ATPase domain of HSP90 chaperone/DNA topoisomerase II/histidine kinase"/>
    <property type="match status" value="1"/>
</dbReference>
<keyword evidence="8 14" id="KW-0418">Kinase</keyword>
<evidence type="ECO:0000259" key="13">
    <source>
        <dbReference type="PROSITE" id="PS50109"/>
    </source>
</evidence>
<dbReference type="InterPro" id="IPR036890">
    <property type="entry name" value="HATPase_C_sf"/>
</dbReference>
<proteinExistence type="predicted"/>
<keyword evidence="9" id="KW-0067">ATP-binding</keyword>
<dbReference type="PANTHER" id="PTHR45436">
    <property type="entry name" value="SENSOR HISTIDINE KINASE YKOH"/>
    <property type="match status" value="1"/>
</dbReference>
<dbReference type="GO" id="GO:0000155">
    <property type="term" value="F:phosphorelay sensor kinase activity"/>
    <property type="evidence" value="ECO:0007669"/>
    <property type="project" value="InterPro"/>
</dbReference>
<keyword evidence="7" id="KW-0547">Nucleotide-binding</keyword>
<dbReference type="SUPFAM" id="SSF47384">
    <property type="entry name" value="Homodimeric domain of signal transducing histidine kinase"/>
    <property type="match status" value="1"/>
</dbReference>
<dbReference type="InterPro" id="IPR004358">
    <property type="entry name" value="Sig_transdc_His_kin-like_C"/>
</dbReference>
<evidence type="ECO:0000256" key="2">
    <source>
        <dbReference type="ARBA" id="ARBA00004370"/>
    </source>
</evidence>
<evidence type="ECO:0000313" key="15">
    <source>
        <dbReference type="Proteomes" id="UP000295247"/>
    </source>
</evidence>
<dbReference type="InterPro" id="IPR036097">
    <property type="entry name" value="HisK_dim/P_sf"/>
</dbReference>
<dbReference type="InterPro" id="IPR005467">
    <property type="entry name" value="His_kinase_dom"/>
</dbReference>
<dbReference type="InterPro" id="IPR058619">
    <property type="entry name" value="PhoQ/CarS-like_HATPase"/>
</dbReference>
<dbReference type="EC" id="2.7.13.3" evidence="3"/>
<evidence type="ECO:0000256" key="3">
    <source>
        <dbReference type="ARBA" id="ARBA00012438"/>
    </source>
</evidence>
<dbReference type="CDD" id="cd16954">
    <property type="entry name" value="HATPase_PhoQ-like"/>
    <property type="match status" value="1"/>
</dbReference>
<accession>A0A4R4AM16</accession>